<dbReference type="InterPro" id="IPR003593">
    <property type="entry name" value="AAA+_ATPase"/>
</dbReference>
<gene>
    <name evidence="2" type="ORF">Nmn1133_02895</name>
</gene>
<dbReference type="InterPro" id="IPR027417">
    <property type="entry name" value="P-loop_NTPase"/>
</dbReference>
<proteinExistence type="predicted"/>
<dbReference type="GO" id="GO:0005524">
    <property type="term" value="F:ATP binding"/>
    <property type="evidence" value="ECO:0007669"/>
    <property type="project" value="InterPro"/>
</dbReference>
<dbReference type="EMBL" id="RJJC01000001">
    <property type="protein sequence ID" value="RNJ25738.1"/>
    <property type="molecule type" value="Genomic_DNA"/>
</dbReference>
<dbReference type="SMART" id="SM00382">
    <property type="entry name" value="AAA"/>
    <property type="match status" value="1"/>
</dbReference>
<dbReference type="PANTHER" id="PTHR42926:SF1">
    <property type="entry name" value="CIRCADIAN CLOCK OSCILLATOR PROTEIN KAIC 1"/>
    <property type="match status" value="1"/>
</dbReference>
<dbReference type="Pfam" id="PF06745">
    <property type="entry name" value="ATPase"/>
    <property type="match status" value="1"/>
</dbReference>
<dbReference type="InterPro" id="IPR051347">
    <property type="entry name" value="Circadian_clock_KaiC-rel"/>
</dbReference>
<dbReference type="InterPro" id="IPR014774">
    <property type="entry name" value="KaiC-like_dom"/>
</dbReference>
<dbReference type="PROSITE" id="PS51146">
    <property type="entry name" value="KAIC"/>
    <property type="match status" value="1"/>
</dbReference>
<evidence type="ECO:0000259" key="1">
    <source>
        <dbReference type="PROSITE" id="PS51146"/>
    </source>
</evidence>
<dbReference type="SUPFAM" id="SSF52540">
    <property type="entry name" value="P-loop containing nucleoside triphosphate hydrolases"/>
    <property type="match status" value="1"/>
</dbReference>
<comment type="caution">
    <text evidence="2">The sequence shown here is derived from an EMBL/GenBank/DDBJ whole genome shotgun (WGS) entry which is preliminary data.</text>
</comment>
<evidence type="ECO:0000313" key="3">
    <source>
        <dbReference type="Proteomes" id="UP000270581"/>
    </source>
</evidence>
<keyword evidence="3" id="KW-1185">Reference proteome</keyword>
<protein>
    <recommendedName>
        <fullName evidence="1">KaiC domain-containing protein</fullName>
    </recommendedName>
</protein>
<accession>A0AAJ4R784</accession>
<dbReference type="PANTHER" id="PTHR42926">
    <property type="match status" value="1"/>
</dbReference>
<evidence type="ECO:0000313" key="2">
    <source>
        <dbReference type="EMBL" id="RNJ25738.1"/>
    </source>
</evidence>
<dbReference type="Proteomes" id="UP000270581">
    <property type="component" value="Unassembled WGS sequence"/>
</dbReference>
<name>A0AAJ4R784_9EURY</name>
<dbReference type="InterPro" id="IPR010624">
    <property type="entry name" value="KaiC_dom"/>
</dbReference>
<reference evidence="2 3" key="1">
    <citation type="submission" date="2018-11" db="EMBL/GenBank/DDBJ databases">
        <title>Genome sequences of Natronomonas sp. CBA1133.</title>
        <authorList>
            <person name="Roh S.W."/>
            <person name="Cha I.-T."/>
        </authorList>
    </citation>
    <scope>NUCLEOTIDE SEQUENCE [LARGE SCALE GENOMIC DNA]</scope>
    <source>
        <strain evidence="2 3">CBA1133</strain>
    </source>
</reference>
<feature type="domain" description="KaiC" evidence="1">
    <location>
        <begin position="1"/>
        <end position="219"/>
    </location>
</feature>
<dbReference type="AlphaFoldDB" id="A0AAJ4R784"/>
<dbReference type="Gene3D" id="3.40.50.300">
    <property type="entry name" value="P-loop containing nucleotide triphosphate hydrolases"/>
    <property type="match status" value="1"/>
</dbReference>
<sequence>MERGSVTVISGPSGVGKTTLGSLFLRSSAAGGTPSAGFLFEELRDDYLYRADQLGLGVGQLHADGPLRLFEVESLTQSPDEFAADVREAVEGGVEVVMIDGIPGYRLGLRGSDTEQELTRELHALCRYLKRMGVTTILIDEVGSLAGSLDATDERVSYLADNIIFLRYVEMDGEIRKVVGVLKKRFSDFEQSLRELRIDTDGVTLGGALTDRRGILTGVPERIE</sequence>
<organism evidence="2 3">
    <name type="scientific">Halosegnis longus</name>
    <dbReference type="NCBI Taxonomy" id="2216012"/>
    <lineage>
        <taxon>Archaea</taxon>
        <taxon>Methanobacteriati</taxon>
        <taxon>Methanobacteriota</taxon>
        <taxon>Stenosarchaea group</taxon>
        <taxon>Halobacteria</taxon>
        <taxon>Halobacteriales</taxon>
        <taxon>Natronomonadaceae</taxon>
        <taxon>Halosegnis</taxon>
    </lineage>
</organism>